<name>A0YHI1_9GAMM</name>
<dbReference type="EMBL" id="AAVT01000017">
    <property type="protein sequence ID" value="EAW29712.1"/>
    <property type="molecule type" value="Genomic_DNA"/>
</dbReference>
<dbReference type="OrthoDB" id="9794645at2"/>
<dbReference type="SUPFAM" id="SSF53474">
    <property type="entry name" value="alpha/beta-Hydrolases"/>
    <property type="match status" value="1"/>
</dbReference>
<dbReference type="ESTHER" id="9gamm-a0yhi1">
    <property type="family name" value="Duf_3089"/>
</dbReference>
<evidence type="ECO:0000313" key="1">
    <source>
        <dbReference type="EMBL" id="EAW29712.1"/>
    </source>
</evidence>
<keyword evidence="2" id="KW-1185">Reference proteome</keyword>
<dbReference type="Proteomes" id="UP000004931">
    <property type="component" value="Unassembled WGS sequence"/>
</dbReference>
<organism evidence="1 2">
    <name type="scientific">marine gamma proteobacterium HTCC2143</name>
    <dbReference type="NCBI Taxonomy" id="247633"/>
    <lineage>
        <taxon>Bacteria</taxon>
        <taxon>Pseudomonadati</taxon>
        <taxon>Pseudomonadota</taxon>
        <taxon>Gammaproteobacteria</taxon>
        <taxon>Cellvibrionales</taxon>
        <taxon>Spongiibacteraceae</taxon>
        <taxon>BD1-7 clade</taxon>
    </lineage>
</organism>
<sequence>MLKKMLIVTGLIVILLVAVAYFARDSLMLFAMKTAIGPEGDFDTALLPLAPDYATRSPWAAWPGENSPANSRPSGTKVSSKLSGTSVFFVHPTSYLKKDNWNQPLPDEDANWIVDHRILRHQASVFNGCCEIYAPRYRQATFFSFMDDQGNGQRALEIAYQDVERAFDQFLSQLNPKQAFILAGHSQGTLHSTRLLRERIAGKPLQKRMVAAYLVGFSVTENQLGDIPVCNTAIDTGCVVGWNTVDGDSKGLFPELENALCVNPLLWNASRDYADHSLNQGAIGYPRYGRAKDDEDYTEMNLEIAAADAQCINNGMLSISELKSEFFPSRMPGGSLHIYDYSLFHMNIRNNVNDRIASHTSK</sequence>
<dbReference type="InterPro" id="IPR021440">
    <property type="entry name" value="DUF3089"/>
</dbReference>
<comment type="caution">
    <text evidence="1">The sequence shown here is derived from an EMBL/GenBank/DDBJ whole genome shotgun (WGS) entry which is preliminary data.</text>
</comment>
<dbReference type="eggNOG" id="COG2267">
    <property type="taxonomic scope" value="Bacteria"/>
</dbReference>
<reference evidence="1 2" key="1">
    <citation type="journal article" date="2010" name="J. Bacteriol.">
        <title>Genome sequence of the oligotrophic marine Gammaproteobacterium HTCC2143, isolated from the Oregon Coast.</title>
        <authorList>
            <person name="Oh H.M."/>
            <person name="Kang I."/>
            <person name="Ferriera S."/>
            <person name="Giovannoni S.J."/>
            <person name="Cho J.C."/>
        </authorList>
    </citation>
    <scope>NUCLEOTIDE SEQUENCE [LARGE SCALE GENOMIC DNA]</scope>
    <source>
        <strain evidence="1 2">HTCC2143</strain>
    </source>
</reference>
<accession>A0YHI1</accession>
<dbReference type="Pfam" id="PF11288">
    <property type="entry name" value="DUF3089"/>
    <property type="match status" value="1"/>
</dbReference>
<evidence type="ECO:0000313" key="2">
    <source>
        <dbReference type="Proteomes" id="UP000004931"/>
    </source>
</evidence>
<protein>
    <recommendedName>
        <fullName evidence="3">DUF3089 domain-containing protein</fullName>
    </recommendedName>
</protein>
<dbReference type="InterPro" id="IPR029058">
    <property type="entry name" value="AB_hydrolase_fold"/>
</dbReference>
<gene>
    <name evidence="1" type="ORF">GP2143_12271</name>
</gene>
<dbReference type="AlphaFoldDB" id="A0YHI1"/>
<proteinExistence type="predicted"/>
<evidence type="ECO:0008006" key="3">
    <source>
        <dbReference type="Google" id="ProtNLM"/>
    </source>
</evidence>
<dbReference type="STRING" id="247633.GP2143_12271"/>